<accession>A0A951PUF5</accession>
<dbReference type="AlphaFoldDB" id="A0A951PUF5"/>
<organism evidence="1 2">
    <name type="scientific">Symplocastrum torsivum CPER-KK1</name>
    <dbReference type="NCBI Taxonomy" id="450513"/>
    <lineage>
        <taxon>Bacteria</taxon>
        <taxon>Bacillati</taxon>
        <taxon>Cyanobacteriota</taxon>
        <taxon>Cyanophyceae</taxon>
        <taxon>Oscillatoriophycideae</taxon>
        <taxon>Oscillatoriales</taxon>
        <taxon>Microcoleaceae</taxon>
        <taxon>Symplocastrum</taxon>
    </lineage>
</organism>
<sequence length="95" mass="10763">MASHLISFRINDSEMEALKQLAEGNESSNLVAQRLLKERLGLSTGSLTELSTERVEEVIEQVVSDRFSRLEAEVETLKKQLQIEPIEPERLPTRA</sequence>
<protein>
    <submittedName>
        <fullName evidence="1">Uncharacterized protein</fullName>
    </submittedName>
</protein>
<reference evidence="1" key="2">
    <citation type="journal article" date="2022" name="Microbiol. Resour. Announc.">
        <title>Metagenome Sequencing to Explore Phylogenomics of Terrestrial Cyanobacteria.</title>
        <authorList>
            <person name="Ward R.D."/>
            <person name="Stajich J.E."/>
            <person name="Johansen J.R."/>
            <person name="Huntemann M."/>
            <person name="Clum A."/>
            <person name="Foster B."/>
            <person name="Foster B."/>
            <person name="Roux S."/>
            <person name="Palaniappan K."/>
            <person name="Varghese N."/>
            <person name="Mukherjee S."/>
            <person name="Reddy T.B.K."/>
            <person name="Daum C."/>
            <person name="Copeland A."/>
            <person name="Chen I.A."/>
            <person name="Ivanova N.N."/>
            <person name="Kyrpides N.C."/>
            <person name="Shapiro N."/>
            <person name="Eloe-Fadrosh E.A."/>
            <person name="Pietrasiak N."/>
        </authorList>
    </citation>
    <scope>NUCLEOTIDE SEQUENCE</scope>
    <source>
        <strain evidence="1">CPER-KK1</strain>
    </source>
</reference>
<gene>
    <name evidence="1" type="ORF">KME25_34025</name>
</gene>
<proteinExistence type="predicted"/>
<name>A0A951PUF5_9CYAN</name>
<evidence type="ECO:0000313" key="2">
    <source>
        <dbReference type="Proteomes" id="UP000753908"/>
    </source>
</evidence>
<comment type="caution">
    <text evidence="1">The sequence shown here is derived from an EMBL/GenBank/DDBJ whole genome shotgun (WGS) entry which is preliminary data.</text>
</comment>
<evidence type="ECO:0000313" key="1">
    <source>
        <dbReference type="EMBL" id="MBW4549386.1"/>
    </source>
</evidence>
<dbReference type="EMBL" id="JAHHIF010000095">
    <property type="protein sequence ID" value="MBW4549386.1"/>
    <property type="molecule type" value="Genomic_DNA"/>
</dbReference>
<dbReference type="Proteomes" id="UP000753908">
    <property type="component" value="Unassembled WGS sequence"/>
</dbReference>
<reference evidence="1" key="1">
    <citation type="submission" date="2021-05" db="EMBL/GenBank/DDBJ databases">
        <authorList>
            <person name="Pietrasiak N."/>
            <person name="Ward R."/>
            <person name="Stajich J.E."/>
            <person name="Kurbessoian T."/>
        </authorList>
    </citation>
    <scope>NUCLEOTIDE SEQUENCE</scope>
    <source>
        <strain evidence="1">CPER-KK1</strain>
    </source>
</reference>